<accession>A0A1H7G2W0</accession>
<dbReference type="InterPro" id="IPR026337">
    <property type="entry name" value="AKG_HExxH"/>
</dbReference>
<keyword evidence="2" id="KW-1185">Reference proteome</keyword>
<sequence length="345" mass="36958">MTESWGRRARALLPRIAAGGFDVDVAALMTGSQLSKRLLLLRAAVDQAPSAVGAQWDRLAAVERQDAAAVRDVLSYPTVGIWLRRCLVAPRDPKAPWGYFGTLVRRAEEAAGSGEPAPWAAGRLLAPDGPVLEDRDQLRDPGLPQRQGGLRPTAPLDAEAVAAWGAVWRQGATLLRAVAPARADEAGTLLRCVVPLVGVADPERSATFADAFGLILTTRPRGAFDAAAVVVHELQHTKLYAVADLLPLHEPDPTPRFLAPWRHDPRPIGGLLQGLYAHVALGEYWRDAARSLPPEGGRERAAREAVRCREQVGAALPQLFGEAPLTGAGRTLAAGLAARFDLMDR</sequence>
<dbReference type="NCBIfam" id="TIGR04267">
    <property type="entry name" value="mod_HExxH"/>
    <property type="match status" value="1"/>
</dbReference>
<evidence type="ECO:0000313" key="1">
    <source>
        <dbReference type="EMBL" id="SEK32441.1"/>
    </source>
</evidence>
<dbReference type="Proteomes" id="UP000183015">
    <property type="component" value="Unassembled WGS sequence"/>
</dbReference>
<dbReference type="OrthoDB" id="796761at2"/>
<gene>
    <name evidence="1" type="ORF">SAMN05414137_101512</name>
</gene>
<evidence type="ECO:0000313" key="2">
    <source>
        <dbReference type="Proteomes" id="UP000183015"/>
    </source>
</evidence>
<dbReference type="AlphaFoldDB" id="A0A1H7G2W0"/>
<dbReference type="STRING" id="235985.SAMN05414137_101512"/>
<proteinExistence type="predicted"/>
<organism evidence="1 2">
    <name type="scientific">Streptacidiphilus jiangxiensis</name>
    <dbReference type="NCBI Taxonomy" id="235985"/>
    <lineage>
        <taxon>Bacteria</taxon>
        <taxon>Bacillati</taxon>
        <taxon>Actinomycetota</taxon>
        <taxon>Actinomycetes</taxon>
        <taxon>Kitasatosporales</taxon>
        <taxon>Streptomycetaceae</taxon>
        <taxon>Streptacidiphilus</taxon>
    </lineage>
</organism>
<dbReference type="eggNOG" id="COG0641">
    <property type="taxonomic scope" value="Bacteria"/>
</dbReference>
<dbReference type="RefSeq" id="WP_052439258.1">
    <property type="nucleotide sequence ID" value="NZ_BBPN01000040.1"/>
</dbReference>
<dbReference type="EMBL" id="FOAZ01000001">
    <property type="protein sequence ID" value="SEK32441.1"/>
    <property type="molecule type" value="Genomic_DNA"/>
</dbReference>
<protein>
    <submittedName>
        <fullName evidence="1">HEXXH motif-containing protein</fullName>
    </submittedName>
</protein>
<reference evidence="2" key="1">
    <citation type="submission" date="2016-10" db="EMBL/GenBank/DDBJ databases">
        <authorList>
            <person name="Varghese N."/>
        </authorList>
    </citation>
    <scope>NUCLEOTIDE SEQUENCE [LARGE SCALE GENOMIC DNA]</scope>
    <source>
        <strain evidence="2">DSM 45096 / BCRC 16803 / CGMCC 4.1857 / CIP 109030 / JCM 12277 / KCTC 19219 / NBRC 100920 / 33214</strain>
    </source>
</reference>
<name>A0A1H7G2W0_STRJI</name>